<dbReference type="PROSITE" id="PS00108">
    <property type="entry name" value="PROTEIN_KINASE_ST"/>
    <property type="match status" value="1"/>
</dbReference>
<accession>A0A956SE74</accession>
<dbReference type="PANTHER" id="PTHR43289:SF6">
    <property type="entry name" value="SERINE_THREONINE-PROTEIN KINASE NEKL-3"/>
    <property type="match status" value="1"/>
</dbReference>
<keyword evidence="8" id="KW-0812">Transmembrane</keyword>
<evidence type="ECO:0000256" key="3">
    <source>
        <dbReference type="ARBA" id="ARBA00022777"/>
    </source>
</evidence>
<keyword evidence="4 6" id="KW-0067">ATP-binding</keyword>
<evidence type="ECO:0000256" key="5">
    <source>
        <dbReference type="PROSITE-ProRule" id="PRU00221"/>
    </source>
</evidence>
<dbReference type="CDD" id="cd14014">
    <property type="entry name" value="STKc_PknB_like"/>
    <property type="match status" value="1"/>
</dbReference>
<evidence type="ECO:0000313" key="10">
    <source>
        <dbReference type="EMBL" id="MCA9757146.1"/>
    </source>
</evidence>
<dbReference type="PROSITE" id="PS50011">
    <property type="entry name" value="PROTEIN_KINASE_DOM"/>
    <property type="match status" value="1"/>
</dbReference>
<dbReference type="Pfam" id="PF00400">
    <property type="entry name" value="WD40"/>
    <property type="match status" value="1"/>
</dbReference>
<dbReference type="GO" id="GO:0004674">
    <property type="term" value="F:protein serine/threonine kinase activity"/>
    <property type="evidence" value="ECO:0007669"/>
    <property type="project" value="TreeGrafter"/>
</dbReference>
<reference evidence="10" key="2">
    <citation type="journal article" date="2021" name="Microbiome">
        <title>Successional dynamics and alternative stable states in a saline activated sludge microbial community over 9 years.</title>
        <authorList>
            <person name="Wang Y."/>
            <person name="Ye J."/>
            <person name="Ju F."/>
            <person name="Liu L."/>
            <person name="Boyd J.A."/>
            <person name="Deng Y."/>
            <person name="Parks D.H."/>
            <person name="Jiang X."/>
            <person name="Yin X."/>
            <person name="Woodcroft B.J."/>
            <person name="Tyson G.W."/>
            <person name="Hugenholtz P."/>
            <person name="Polz M.F."/>
            <person name="Zhang T."/>
        </authorList>
    </citation>
    <scope>NUCLEOTIDE SEQUENCE</scope>
    <source>
        <strain evidence="10">HKST-UBA02</strain>
    </source>
</reference>
<sequence length="1089" mass="119468">MVGSNVPPDGPSPNPPNPALRTDGGLHPSTTLPLSSVRGDEVGRYRLIEVVGTGGMGEVFRAEQLHPVRRTVAVKIVRRGMDSDEVIRRFEQERQTLAVMDHPCIAKVFDAGMTPDHRPFFVLEFVKGEPITDYCDRRRLAISERLELFGRVCEAVQHAHQKAVIHRDLKPSNILVSKVDGRPHPTIIDFGVAKALSRDLTDESILTLIGQAIGTLEYMSPEQAGASGADVDTRADVYSLGVVLYELLGGVLPVTREELNKSGNARVLEMIRDSDAPRLSLKLATQQERISDIASRRRTDPNRLLRELRGDLDWIATKALEKDRSRRYGSAFELATDVRRFLAGEPISARPPSVAYRVKKFVGRNHLWVAMGAAALIAVLAFAVAMTIQTGRIARERDRAEEAARVAEANELIAVGVGRLSQDPSGAVAFGLEALDRSDGPRIRSLLARALKEAPLRQELPSVGPRNPLALEVSRDGKWCAIGWTRRAAVSLHSLADWSHVLGTAHGVATYDLEFTSDGRFLASRATDGGLHLWALPSLDHLLEVPLAGEGWIAAMDDPHWIIAQSDVPPGFRTWQRVHVPDGEVEEVGRSQTYGEGWGGAVVNPSGEWVAEAVDGEIVLRRLEDWKIERRISVGAGVVLGTLTLNREGDLLAGSDQEGSVWVWDLSTEPAALVARLQQPTGESRLAFDPKAPRLLSVGHSGTALLWDLRVPPLASPVQLLDRTHWVHDGAFLPDGSILTARNAVGIARWRVDHEVPTVFESEEFADSDFVLAPDGSWMVVLNHTSVVTRIPLDGTVGCRSAYESEALASLDTYPLLGPDTPFGILSFLHSGEMLAVELHTGDLRRGLAFDEQLDPYAHQVSPSGRRMLVAKRSADSNEVILQVYDRVGQQMHDYGLRDDYQTPRGAVSFVGSDSLIVLDTRVLRAIDLDTSREEMLGPCEADRGVFVNGGRGLVFVDDSGVLRYMDPFTGRVQPLGAWGSGAIRAAAQFGDLVAVSGFWKQVLVFSLSSGMRWELPGDGGPVSRVEFDPRGRWLYTASSQRVRVWTLPLPPDMFSIPRGDVLTYLRDRTNIGVQRNETASSGYDLTWK</sequence>
<evidence type="ECO:0000259" key="9">
    <source>
        <dbReference type="PROSITE" id="PS50011"/>
    </source>
</evidence>
<reference evidence="10" key="1">
    <citation type="submission" date="2020-04" db="EMBL/GenBank/DDBJ databases">
        <authorList>
            <person name="Zhang T."/>
        </authorList>
    </citation>
    <scope>NUCLEOTIDE SEQUENCE</scope>
    <source>
        <strain evidence="10">HKST-UBA02</strain>
    </source>
</reference>
<dbReference type="SUPFAM" id="SSF56112">
    <property type="entry name" value="Protein kinase-like (PK-like)"/>
    <property type="match status" value="1"/>
</dbReference>
<feature type="compositionally biased region" description="Pro residues" evidence="7">
    <location>
        <begin position="8"/>
        <end position="18"/>
    </location>
</feature>
<dbReference type="InterPro" id="IPR015943">
    <property type="entry name" value="WD40/YVTN_repeat-like_dom_sf"/>
</dbReference>
<dbReference type="SUPFAM" id="SSF82171">
    <property type="entry name" value="DPP6 N-terminal domain-like"/>
    <property type="match status" value="1"/>
</dbReference>
<dbReference type="Gene3D" id="3.30.200.20">
    <property type="entry name" value="Phosphorylase Kinase, domain 1"/>
    <property type="match status" value="1"/>
</dbReference>
<feature type="repeat" description="WD" evidence="5">
    <location>
        <begin position="503"/>
        <end position="544"/>
    </location>
</feature>
<keyword evidence="8" id="KW-0472">Membrane</keyword>
<feature type="domain" description="Protein kinase" evidence="9">
    <location>
        <begin position="45"/>
        <end position="342"/>
    </location>
</feature>
<dbReference type="AlphaFoldDB" id="A0A956SE74"/>
<dbReference type="Proteomes" id="UP000739538">
    <property type="component" value="Unassembled WGS sequence"/>
</dbReference>
<evidence type="ECO:0000313" key="11">
    <source>
        <dbReference type="Proteomes" id="UP000739538"/>
    </source>
</evidence>
<evidence type="ECO:0000256" key="6">
    <source>
        <dbReference type="PROSITE-ProRule" id="PRU10141"/>
    </source>
</evidence>
<dbReference type="Gene3D" id="2.130.10.10">
    <property type="entry name" value="YVTN repeat-like/Quinoprotein amine dehydrogenase"/>
    <property type="match status" value="3"/>
</dbReference>
<dbReference type="InterPro" id="IPR017441">
    <property type="entry name" value="Protein_kinase_ATP_BS"/>
</dbReference>
<dbReference type="InterPro" id="IPR001680">
    <property type="entry name" value="WD40_rpt"/>
</dbReference>
<keyword evidence="8" id="KW-1133">Transmembrane helix</keyword>
<evidence type="ECO:0000256" key="2">
    <source>
        <dbReference type="ARBA" id="ARBA00022741"/>
    </source>
</evidence>
<feature type="binding site" evidence="6">
    <location>
        <position position="75"/>
    </location>
    <ligand>
        <name>ATP</name>
        <dbReference type="ChEBI" id="CHEBI:30616"/>
    </ligand>
</feature>
<keyword evidence="2 6" id="KW-0547">Nucleotide-binding</keyword>
<dbReference type="InterPro" id="IPR011009">
    <property type="entry name" value="Kinase-like_dom_sf"/>
</dbReference>
<evidence type="ECO:0000256" key="4">
    <source>
        <dbReference type="ARBA" id="ARBA00022840"/>
    </source>
</evidence>
<dbReference type="EMBL" id="JAGQHS010000084">
    <property type="protein sequence ID" value="MCA9757146.1"/>
    <property type="molecule type" value="Genomic_DNA"/>
</dbReference>
<comment type="caution">
    <text evidence="10">The sequence shown here is derived from an EMBL/GenBank/DDBJ whole genome shotgun (WGS) entry which is preliminary data.</text>
</comment>
<feature type="transmembrane region" description="Helical" evidence="8">
    <location>
        <begin position="367"/>
        <end position="388"/>
    </location>
</feature>
<dbReference type="PROSITE" id="PS50082">
    <property type="entry name" value="WD_REPEATS_2"/>
    <property type="match status" value="1"/>
</dbReference>
<dbReference type="GO" id="GO:0005524">
    <property type="term" value="F:ATP binding"/>
    <property type="evidence" value="ECO:0007669"/>
    <property type="project" value="UniProtKB-UniRule"/>
</dbReference>
<dbReference type="SUPFAM" id="SSF50969">
    <property type="entry name" value="YVTN repeat-like/Quinoprotein amine dehydrogenase"/>
    <property type="match status" value="1"/>
</dbReference>
<organism evidence="10 11">
    <name type="scientific">Eiseniibacteriota bacterium</name>
    <dbReference type="NCBI Taxonomy" id="2212470"/>
    <lineage>
        <taxon>Bacteria</taxon>
        <taxon>Candidatus Eiseniibacteriota</taxon>
    </lineage>
</organism>
<evidence type="ECO:0000256" key="7">
    <source>
        <dbReference type="SAM" id="MobiDB-lite"/>
    </source>
</evidence>
<keyword evidence="5" id="KW-0853">WD repeat</keyword>
<dbReference type="SMART" id="SM00320">
    <property type="entry name" value="WD40"/>
    <property type="match status" value="4"/>
</dbReference>
<name>A0A956SE74_UNCEI</name>
<dbReference type="PROSITE" id="PS00107">
    <property type="entry name" value="PROTEIN_KINASE_ATP"/>
    <property type="match status" value="1"/>
</dbReference>
<dbReference type="InterPro" id="IPR008271">
    <property type="entry name" value="Ser/Thr_kinase_AS"/>
</dbReference>
<dbReference type="InterPro" id="IPR000719">
    <property type="entry name" value="Prot_kinase_dom"/>
</dbReference>
<dbReference type="PANTHER" id="PTHR43289">
    <property type="entry name" value="MITOGEN-ACTIVATED PROTEIN KINASE KINASE KINASE 20-RELATED"/>
    <property type="match status" value="1"/>
</dbReference>
<dbReference type="Gene3D" id="1.10.510.10">
    <property type="entry name" value="Transferase(Phosphotransferase) domain 1"/>
    <property type="match status" value="1"/>
</dbReference>
<evidence type="ECO:0000256" key="1">
    <source>
        <dbReference type="ARBA" id="ARBA00022679"/>
    </source>
</evidence>
<dbReference type="InterPro" id="IPR011044">
    <property type="entry name" value="Quino_amine_DH_bsu"/>
</dbReference>
<keyword evidence="3 10" id="KW-0418">Kinase</keyword>
<dbReference type="SMART" id="SM00220">
    <property type="entry name" value="S_TKc"/>
    <property type="match status" value="1"/>
</dbReference>
<feature type="region of interest" description="Disordered" evidence="7">
    <location>
        <begin position="1"/>
        <end position="27"/>
    </location>
</feature>
<gene>
    <name evidence="10" type="ORF">KDA27_15180</name>
</gene>
<protein>
    <submittedName>
        <fullName evidence="10">Protein kinase</fullName>
    </submittedName>
</protein>
<proteinExistence type="predicted"/>
<dbReference type="Pfam" id="PF00069">
    <property type="entry name" value="Pkinase"/>
    <property type="match status" value="1"/>
</dbReference>
<keyword evidence="1" id="KW-0808">Transferase</keyword>
<evidence type="ECO:0000256" key="8">
    <source>
        <dbReference type="SAM" id="Phobius"/>
    </source>
</evidence>